<dbReference type="HOGENOM" id="CLU_1251406_0_0_1"/>
<dbReference type="InParanoid" id="A0A0C9Z485"/>
<name>A0A0C9Z485_9AGAM</name>
<dbReference type="OrthoDB" id="2665273at2759"/>
<evidence type="ECO:0000313" key="2">
    <source>
        <dbReference type="Proteomes" id="UP000054485"/>
    </source>
</evidence>
<accession>A0A0C9Z485</accession>
<evidence type="ECO:0000313" key="1">
    <source>
        <dbReference type="EMBL" id="KIK32230.1"/>
    </source>
</evidence>
<sequence length="221" mass="23308">MTEDLPHVRNHIADALTTSTTANSYGPSNICSRLDIEQQLLNTEKSKRGDVALAATGKGGNRCSDHVPCGTCGATSHPTKDCFSKGGAMEGKRDEVMACKCAACKARSTTTSTNKGPASKPMAATCKPGSLRYDTNGHASAYLLDSKSHQAIYVASAPEPTDASTSSTKFTGLASDTITPAFIMNYLTQVKMSTPHFLPLWTPSPLALTGTLIHATWTLPV</sequence>
<reference evidence="1 2" key="1">
    <citation type="submission" date="2014-04" db="EMBL/GenBank/DDBJ databases">
        <authorList>
            <consortium name="DOE Joint Genome Institute"/>
            <person name="Kuo A."/>
            <person name="Ruytinx J."/>
            <person name="Rineau F."/>
            <person name="Colpaert J."/>
            <person name="Kohler A."/>
            <person name="Nagy L.G."/>
            <person name="Floudas D."/>
            <person name="Copeland A."/>
            <person name="Barry K.W."/>
            <person name="Cichocki N."/>
            <person name="Veneault-Fourrey C."/>
            <person name="LaButti K."/>
            <person name="Lindquist E.A."/>
            <person name="Lipzen A."/>
            <person name="Lundell T."/>
            <person name="Morin E."/>
            <person name="Murat C."/>
            <person name="Sun H."/>
            <person name="Tunlid A."/>
            <person name="Henrissat B."/>
            <person name="Grigoriev I.V."/>
            <person name="Hibbett D.S."/>
            <person name="Martin F."/>
            <person name="Nordberg H.P."/>
            <person name="Cantor M.N."/>
            <person name="Hua S.X."/>
        </authorList>
    </citation>
    <scope>NUCLEOTIDE SEQUENCE [LARGE SCALE GENOMIC DNA]</scope>
    <source>
        <strain evidence="1 2">UH-Slu-Lm8-n1</strain>
    </source>
</reference>
<keyword evidence="2" id="KW-1185">Reference proteome</keyword>
<protein>
    <submittedName>
        <fullName evidence="1">Unplaced genomic scaffold CY34scaffold_1199, whole genome shotgun sequence</fullName>
    </submittedName>
</protein>
<dbReference type="EMBL" id="KN836330">
    <property type="protein sequence ID" value="KIK32230.1"/>
    <property type="molecule type" value="Genomic_DNA"/>
</dbReference>
<dbReference type="AlphaFoldDB" id="A0A0C9Z485"/>
<proteinExistence type="predicted"/>
<reference evidence="2" key="2">
    <citation type="submission" date="2015-01" db="EMBL/GenBank/DDBJ databases">
        <title>Evolutionary Origins and Diversification of the Mycorrhizal Mutualists.</title>
        <authorList>
            <consortium name="DOE Joint Genome Institute"/>
            <consortium name="Mycorrhizal Genomics Consortium"/>
            <person name="Kohler A."/>
            <person name="Kuo A."/>
            <person name="Nagy L.G."/>
            <person name="Floudas D."/>
            <person name="Copeland A."/>
            <person name="Barry K.W."/>
            <person name="Cichocki N."/>
            <person name="Veneault-Fourrey C."/>
            <person name="LaButti K."/>
            <person name="Lindquist E.A."/>
            <person name="Lipzen A."/>
            <person name="Lundell T."/>
            <person name="Morin E."/>
            <person name="Murat C."/>
            <person name="Riley R."/>
            <person name="Ohm R."/>
            <person name="Sun H."/>
            <person name="Tunlid A."/>
            <person name="Henrissat B."/>
            <person name="Grigoriev I.V."/>
            <person name="Hibbett D.S."/>
            <person name="Martin F."/>
        </authorList>
    </citation>
    <scope>NUCLEOTIDE SEQUENCE [LARGE SCALE GENOMIC DNA]</scope>
    <source>
        <strain evidence="2">UH-Slu-Lm8-n1</strain>
    </source>
</reference>
<organism evidence="1 2">
    <name type="scientific">Suillus luteus UH-Slu-Lm8-n1</name>
    <dbReference type="NCBI Taxonomy" id="930992"/>
    <lineage>
        <taxon>Eukaryota</taxon>
        <taxon>Fungi</taxon>
        <taxon>Dikarya</taxon>
        <taxon>Basidiomycota</taxon>
        <taxon>Agaricomycotina</taxon>
        <taxon>Agaricomycetes</taxon>
        <taxon>Agaricomycetidae</taxon>
        <taxon>Boletales</taxon>
        <taxon>Suillineae</taxon>
        <taxon>Suillaceae</taxon>
        <taxon>Suillus</taxon>
    </lineage>
</organism>
<dbReference type="Proteomes" id="UP000054485">
    <property type="component" value="Unassembled WGS sequence"/>
</dbReference>
<gene>
    <name evidence="1" type="ORF">CY34DRAFT_19191</name>
</gene>
<dbReference type="STRING" id="930992.A0A0C9Z485"/>